<name>A0ACB8RID7_9AGAM</name>
<proteinExistence type="predicted"/>
<dbReference type="EMBL" id="MU276004">
    <property type="protein sequence ID" value="KAI0043805.1"/>
    <property type="molecule type" value="Genomic_DNA"/>
</dbReference>
<protein>
    <submittedName>
        <fullName evidence="1">Uncharacterized protein</fullName>
    </submittedName>
</protein>
<gene>
    <name evidence="1" type="ORF">FA95DRAFT_1574884</name>
</gene>
<organism evidence="1 2">
    <name type="scientific">Auriscalpium vulgare</name>
    <dbReference type="NCBI Taxonomy" id="40419"/>
    <lineage>
        <taxon>Eukaryota</taxon>
        <taxon>Fungi</taxon>
        <taxon>Dikarya</taxon>
        <taxon>Basidiomycota</taxon>
        <taxon>Agaricomycotina</taxon>
        <taxon>Agaricomycetes</taxon>
        <taxon>Russulales</taxon>
        <taxon>Auriscalpiaceae</taxon>
        <taxon>Auriscalpium</taxon>
    </lineage>
</organism>
<accession>A0ACB8RID7</accession>
<dbReference type="Proteomes" id="UP000814033">
    <property type="component" value="Unassembled WGS sequence"/>
</dbReference>
<reference evidence="1" key="1">
    <citation type="submission" date="2021-02" db="EMBL/GenBank/DDBJ databases">
        <authorList>
            <consortium name="DOE Joint Genome Institute"/>
            <person name="Ahrendt S."/>
            <person name="Looney B.P."/>
            <person name="Miyauchi S."/>
            <person name="Morin E."/>
            <person name="Drula E."/>
            <person name="Courty P.E."/>
            <person name="Chicoki N."/>
            <person name="Fauchery L."/>
            <person name="Kohler A."/>
            <person name="Kuo A."/>
            <person name="Labutti K."/>
            <person name="Pangilinan J."/>
            <person name="Lipzen A."/>
            <person name="Riley R."/>
            <person name="Andreopoulos W."/>
            <person name="He G."/>
            <person name="Johnson J."/>
            <person name="Barry K.W."/>
            <person name="Grigoriev I.V."/>
            <person name="Nagy L."/>
            <person name="Hibbett D."/>
            <person name="Henrissat B."/>
            <person name="Matheny P.B."/>
            <person name="Labbe J."/>
            <person name="Martin F."/>
        </authorList>
    </citation>
    <scope>NUCLEOTIDE SEQUENCE</scope>
    <source>
        <strain evidence="1">FP105234-sp</strain>
    </source>
</reference>
<evidence type="ECO:0000313" key="1">
    <source>
        <dbReference type="EMBL" id="KAI0043805.1"/>
    </source>
</evidence>
<keyword evidence="2" id="KW-1185">Reference proteome</keyword>
<reference evidence="1" key="2">
    <citation type="journal article" date="2022" name="New Phytol.">
        <title>Evolutionary transition to the ectomycorrhizal habit in the genomes of a hyperdiverse lineage of mushroom-forming fungi.</title>
        <authorList>
            <person name="Looney B."/>
            <person name="Miyauchi S."/>
            <person name="Morin E."/>
            <person name="Drula E."/>
            <person name="Courty P.E."/>
            <person name="Kohler A."/>
            <person name="Kuo A."/>
            <person name="LaButti K."/>
            <person name="Pangilinan J."/>
            <person name="Lipzen A."/>
            <person name="Riley R."/>
            <person name="Andreopoulos W."/>
            <person name="He G."/>
            <person name="Johnson J."/>
            <person name="Nolan M."/>
            <person name="Tritt A."/>
            <person name="Barry K.W."/>
            <person name="Grigoriev I.V."/>
            <person name="Nagy L.G."/>
            <person name="Hibbett D."/>
            <person name="Henrissat B."/>
            <person name="Matheny P.B."/>
            <person name="Labbe J."/>
            <person name="Martin F.M."/>
        </authorList>
    </citation>
    <scope>NUCLEOTIDE SEQUENCE</scope>
    <source>
        <strain evidence="1">FP105234-sp</strain>
    </source>
</reference>
<evidence type="ECO:0000313" key="2">
    <source>
        <dbReference type="Proteomes" id="UP000814033"/>
    </source>
</evidence>
<sequence>MAIDNHVRRGHPIIFGLLLLFGLVELALAAWLTSRFHTHHNAPNQSILDRTHFALFTACWTVFFSLLLGLLFLRSATGGGLLTSVASHGVILALTWIFWSAVAASITAALGGGKNCSKANLVYCDQLNALEAFAWAEWAFTTIAIISVLLLGLRSVRRGDGYRGKLVYA</sequence>
<comment type="caution">
    <text evidence="1">The sequence shown here is derived from an EMBL/GenBank/DDBJ whole genome shotgun (WGS) entry which is preliminary data.</text>
</comment>